<dbReference type="NCBIfam" id="NF003842">
    <property type="entry name" value="PRK05421.1-4"/>
    <property type="match status" value="1"/>
</dbReference>
<dbReference type="Pfam" id="PF03372">
    <property type="entry name" value="Exo_endo_phos"/>
    <property type="match status" value="1"/>
</dbReference>
<dbReference type="PANTHER" id="PTHR15822:SF4">
    <property type="entry name" value="TYROSYL-DNA PHOSPHODIESTERASE 2"/>
    <property type="match status" value="1"/>
</dbReference>
<dbReference type="GO" id="GO:0004518">
    <property type="term" value="F:nuclease activity"/>
    <property type="evidence" value="ECO:0007669"/>
    <property type="project" value="UniProtKB-KW"/>
</dbReference>
<dbReference type="GO" id="GO:0046872">
    <property type="term" value="F:metal ion binding"/>
    <property type="evidence" value="ECO:0007669"/>
    <property type="project" value="UniProtKB-KW"/>
</dbReference>
<evidence type="ECO:0000256" key="1">
    <source>
        <dbReference type="ARBA" id="ARBA00001936"/>
    </source>
</evidence>
<comment type="cofactor">
    <cofactor evidence="2">
        <name>Mg(2+)</name>
        <dbReference type="ChEBI" id="CHEBI:18420"/>
    </cofactor>
</comment>
<dbReference type="InterPro" id="IPR005135">
    <property type="entry name" value="Endo/exonuclease/phosphatase"/>
</dbReference>
<evidence type="ECO:0000259" key="9">
    <source>
        <dbReference type="Pfam" id="PF03372"/>
    </source>
</evidence>
<name>A0A7U6JGS0_9GAMM</name>
<comment type="cofactor">
    <cofactor evidence="1">
        <name>Mn(2+)</name>
        <dbReference type="ChEBI" id="CHEBI:29035"/>
    </cofactor>
</comment>
<evidence type="ECO:0000313" key="11">
    <source>
        <dbReference type="Proteomes" id="UP000031631"/>
    </source>
</evidence>
<dbReference type="NCBIfam" id="NF003840">
    <property type="entry name" value="PRK05421.1-2"/>
    <property type="match status" value="1"/>
</dbReference>
<dbReference type="RefSeq" id="WP_052469879.1">
    <property type="nucleotide sequence ID" value="NZ_AP012273.1"/>
</dbReference>
<dbReference type="EMBL" id="AP012273">
    <property type="protein sequence ID" value="BAO43809.1"/>
    <property type="molecule type" value="Genomic_DNA"/>
</dbReference>
<evidence type="ECO:0000256" key="4">
    <source>
        <dbReference type="ARBA" id="ARBA00022723"/>
    </source>
</evidence>
<dbReference type="InterPro" id="IPR051547">
    <property type="entry name" value="TDP2-like"/>
</dbReference>
<keyword evidence="3" id="KW-0540">Nuclease</keyword>
<accession>A0A7U6JGS0</accession>
<evidence type="ECO:0000256" key="8">
    <source>
        <dbReference type="ARBA" id="ARBA00023204"/>
    </source>
</evidence>
<evidence type="ECO:0000256" key="3">
    <source>
        <dbReference type="ARBA" id="ARBA00022722"/>
    </source>
</evidence>
<dbReference type="PROSITE" id="PS51257">
    <property type="entry name" value="PROKAR_LIPOPROTEIN"/>
    <property type="match status" value="1"/>
</dbReference>
<protein>
    <recommendedName>
        <fullName evidence="9">Endonuclease/exonuclease/phosphatase domain-containing protein</fullName>
    </recommendedName>
</protein>
<keyword evidence="7" id="KW-0460">Magnesium</keyword>
<gene>
    <name evidence="10" type="ORF">TBH_C0875</name>
</gene>
<keyword evidence="5" id="KW-0227">DNA damage</keyword>
<evidence type="ECO:0000256" key="2">
    <source>
        <dbReference type="ARBA" id="ARBA00001946"/>
    </source>
</evidence>
<dbReference type="SUPFAM" id="SSF56219">
    <property type="entry name" value="DNase I-like"/>
    <property type="match status" value="1"/>
</dbReference>
<evidence type="ECO:0000256" key="7">
    <source>
        <dbReference type="ARBA" id="ARBA00022842"/>
    </source>
</evidence>
<dbReference type="Gene3D" id="3.60.10.10">
    <property type="entry name" value="Endonuclease/exonuclease/phosphatase"/>
    <property type="match status" value="1"/>
</dbReference>
<dbReference type="Proteomes" id="UP000031631">
    <property type="component" value="Chromosome"/>
</dbReference>
<dbReference type="KEGG" id="tbn:TBH_C0875"/>
<feature type="domain" description="Endonuclease/exonuclease/phosphatase" evidence="9">
    <location>
        <begin position="57"/>
        <end position="261"/>
    </location>
</feature>
<organism evidence="10 11">
    <name type="scientific">Thiolapillus brandeum</name>
    <dbReference type="NCBI Taxonomy" id="1076588"/>
    <lineage>
        <taxon>Bacteria</taxon>
        <taxon>Pseudomonadati</taxon>
        <taxon>Pseudomonadota</taxon>
        <taxon>Gammaproteobacteria</taxon>
        <taxon>Chromatiales</taxon>
        <taxon>Sedimenticolaceae</taxon>
        <taxon>Thiolapillus</taxon>
    </lineage>
</organism>
<dbReference type="PANTHER" id="PTHR15822">
    <property type="entry name" value="TRAF AND TNF RECEPTOR-ASSOCIATED PROTEIN"/>
    <property type="match status" value="1"/>
</dbReference>
<keyword evidence="11" id="KW-1185">Reference proteome</keyword>
<evidence type="ECO:0000256" key="5">
    <source>
        <dbReference type="ARBA" id="ARBA00022763"/>
    </source>
</evidence>
<reference evidence="10 11" key="1">
    <citation type="journal article" date="2014" name="PLoS ONE">
        <title>Physiological and genomic features of a novel sulfur-oxidizing gammaproteobacterium belonging to a previously uncultivated symbiotic lineage isolated from a hydrothermal vent.</title>
        <authorList>
            <person name="Nunoura T."/>
            <person name="Takaki Y."/>
            <person name="Kazama H."/>
            <person name="Kakuta J."/>
            <person name="Shimamura S."/>
            <person name="Makita H."/>
            <person name="Hirai M."/>
            <person name="Miyazaki M."/>
            <person name="Takai K."/>
        </authorList>
    </citation>
    <scope>NUCLEOTIDE SEQUENCE [LARGE SCALE GENOMIC DNA]</scope>
    <source>
        <strain evidence="10 11">Hiromi1</strain>
    </source>
</reference>
<sequence>MARLGIILILLLVVTSCVRIPQDINLLQSGPGGYSCSLAGTHAAASGLTAEGFTVTTWNICKGCGRRWVEDLRLLASHSDLLLLQEARMESHLKQLLQDSDLSWSLAHAFTLEGTPVGVLTGARVMPLAACAQRITEPLLRVPKTALVSYYALDGSDQSLLVVNMHGVNFVPGSTELARQLHAVQKVVFEHDGPVIVAGDFNTWSARRMAELQKLAQRAGLQPVTFEGSPSRHFGRQLDHVYYRGLVPQHAWVTALQSSDHYPLSVTFKLDSKI</sequence>
<keyword evidence="8" id="KW-0234">DNA repair</keyword>
<evidence type="ECO:0000256" key="6">
    <source>
        <dbReference type="ARBA" id="ARBA00022801"/>
    </source>
</evidence>
<keyword evidence="4" id="KW-0479">Metal-binding</keyword>
<dbReference type="AlphaFoldDB" id="A0A7U6JGS0"/>
<keyword evidence="6" id="KW-0378">Hydrolase</keyword>
<dbReference type="GO" id="GO:0016787">
    <property type="term" value="F:hydrolase activity"/>
    <property type="evidence" value="ECO:0007669"/>
    <property type="project" value="UniProtKB-KW"/>
</dbReference>
<proteinExistence type="predicted"/>
<evidence type="ECO:0000313" key="10">
    <source>
        <dbReference type="EMBL" id="BAO43809.1"/>
    </source>
</evidence>
<dbReference type="GO" id="GO:0006281">
    <property type="term" value="P:DNA repair"/>
    <property type="evidence" value="ECO:0007669"/>
    <property type="project" value="UniProtKB-KW"/>
</dbReference>
<dbReference type="InterPro" id="IPR036691">
    <property type="entry name" value="Endo/exonu/phosph_ase_sf"/>
</dbReference>